<sequence>MYPKDGKNKNTFCLYKSFKKNYPIQKYLISKKKIKKRALRTYIKRYHGGNRKSYYKSINNISNLNQYDKIMNEINKEEENKYNSDIYVNSKPWEARSEIMQSMWKLSYKKKTEIFHHKIIRPYRIKNSGVKCEYIAAKYVKCKFCSHKLNIIPPEFPIDVPFLDTICINCNTPYEVKRMIDSSIAIKYSSIEDISRNVFEPPCIIAIVLQKNYIFSCYIYSSSYIKEACIKFMRKGIRSFDKRESLILPHIKPVSFI</sequence>
<accession>A0A5J6VKE2</accession>
<protein>
    <submittedName>
        <fullName evidence="1">Uncharacterized protein</fullName>
    </submittedName>
</protein>
<reference evidence="1" key="1">
    <citation type="journal article" date="2019" name="Philos. Trans. R. Soc. Lond., B, Biol. Sci.">
        <title>Targeted metagenomic recovery of four divergent viruses reveals shared and distinctive characteristics of giant viruses of marine eukaryotes.</title>
        <authorList>
            <person name="Needham D.M."/>
            <person name="Poirier C."/>
            <person name="Hehenberger E."/>
            <person name="Jimenez V."/>
            <person name="Swalwell J.E."/>
            <person name="Santoro A.E."/>
            <person name="Worden A.Z."/>
        </authorList>
    </citation>
    <scope>NUCLEOTIDE SEQUENCE</scope>
    <source>
        <strain evidence="1">MPacV-611</strain>
    </source>
</reference>
<evidence type="ECO:0000313" key="1">
    <source>
        <dbReference type="EMBL" id="QFG74646.1"/>
    </source>
</evidence>
<dbReference type="EMBL" id="MN448289">
    <property type="protein sequence ID" value="QFG74646.1"/>
    <property type="molecule type" value="Genomic_DNA"/>
</dbReference>
<organism evidence="1">
    <name type="scientific">Megaviridae environmental sample</name>
    <dbReference type="NCBI Taxonomy" id="1737588"/>
    <lineage>
        <taxon>Viruses</taxon>
        <taxon>Varidnaviria</taxon>
        <taxon>Bamfordvirae</taxon>
        <taxon>Nucleocytoviricota</taxon>
        <taxon>Megaviricetes</taxon>
        <taxon>Imitervirales</taxon>
        <taxon>Mimiviridae</taxon>
        <taxon>environmental samples</taxon>
    </lineage>
</organism>
<proteinExistence type="predicted"/>
<name>A0A5J6VKE2_9VIRU</name>